<evidence type="ECO:0000256" key="11">
    <source>
        <dbReference type="ARBA" id="ARBA00037696"/>
    </source>
</evidence>
<evidence type="ECO:0000256" key="3">
    <source>
        <dbReference type="ARBA" id="ARBA00022553"/>
    </source>
</evidence>
<keyword evidence="8" id="KW-0067">ATP-binding</keyword>
<dbReference type="SUPFAM" id="SSF55874">
    <property type="entry name" value="ATPase domain of HSP90 chaperone/DNA topoisomerase II/histidine kinase"/>
    <property type="match status" value="1"/>
</dbReference>
<dbReference type="InterPro" id="IPR035965">
    <property type="entry name" value="PAS-like_dom_sf"/>
</dbReference>
<dbReference type="Proteomes" id="UP000250079">
    <property type="component" value="Chromosome"/>
</dbReference>
<proteinExistence type="predicted"/>
<evidence type="ECO:0000256" key="14">
    <source>
        <dbReference type="ARBA" id="ARBA00043094"/>
    </source>
</evidence>
<evidence type="ECO:0000313" key="17">
    <source>
        <dbReference type="EMBL" id="ASJ71071.1"/>
    </source>
</evidence>
<comment type="catalytic activity">
    <reaction evidence="1">
        <text>ATP + protein L-histidine = ADP + protein N-phospho-L-histidine.</text>
        <dbReference type="EC" id="2.7.13.3"/>
    </reaction>
</comment>
<dbReference type="Gene3D" id="3.30.565.10">
    <property type="entry name" value="Histidine kinase-like ATPase, C-terminal domain"/>
    <property type="match status" value="1"/>
</dbReference>
<dbReference type="EC" id="2.7.13.3" evidence="2"/>
<dbReference type="NCBIfam" id="NF008293">
    <property type="entry name" value="PRK11073.1"/>
    <property type="match status" value="1"/>
</dbReference>
<dbReference type="Pfam" id="PF02518">
    <property type="entry name" value="HATPase_c"/>
    <property type="match status" value="1"/>
</dbReference>
<dbReference type="PANTHER" id="PTHR43065:SF16">
    <property type="entry name" value="SENSORY HISTIDINE KINASE_PHOSPHATASE NTRB"/>
    <property type="match status" value="1"/>
</dbReference>
<evidence type="ECO:0000259" key="16">
    <source>
        <dbReference type="PROSITE" id="PS50112"/>
    </source>
</evidence>
<evidence type="ECO:0000256" key="10">
    <source>
        <dbReference type="ARBA" id="ARBA00023231"/>
    </source>
</evidence>
<dbReference type="InterPro" id="IPR004358">
    <property type="entry name" value="Sig_transdc_His_kin-like_C"/>
</dbReference>
<keyword evidence="5" id="KW-0547">Nucleotide-binding</keyword>
<dbReference type="PROSITE" id="PS50112">
    <property type="entry name" value="PAS"/>
    <property type="match status" value="1"/>
</dbReference>
<evidence type="ECO:0000259" key="15">
    <source>
        <dbReference type="PROSITE" id="PS50109"/>
    </source>
</evidence>
<protein>
    <recommendedName>
        <fullName evidence="12">Sensory histidine kinase/phosphatase NtrB</fullName>
        <ecNumber evidence="2">2.7.13.3</ecNumber>
    </recommendedName>
    <alternativeName>
        <fullName evidence="13">Nitrogen regulation protein NR(II)</fullName>
    </alternativeName>
    <alternativeName>
        <fullName evidence="14">Nitrogen regulator II</fullName>
    </alternativeName>
</protein>
<dbReference type="KEGG" id="gai:IMCC3135_04790"/>
<dbReference type="Pfam" id="PF00989">
    <property type="entry name" value="PAS"/>
    <property type="match status" value="1"/>
</dbReference>
<dbReference type="SUPFAM" id="SSF47384">
    <property type="entry name" value="Homodimeric domain of signal transducing histidine kinase"/>
    <property type="match status" value="1"/>
</dbReference>
<dbReference type="SMART" id="SM00091">
    <property type="entry name" value="PAS"/>
    <property type="match status" value="1"/>
</dbReference>
<dbReference type="GO" id="GO:0016787">
    <property type="term" value="F:hydrolase activity"/>
    <property type="evidence" value="ECO:0007669"/>
    <property type="project" value="UniProtKB-KW"/>
</dbReference>
<evidence type="ECO:0000313" key="18">
    <source>
        <dbReference type="Proteomes" id="UP000250079"/>
    </source>
</evidence>
<dbReference type="Pfam" id="PF00512">
    <property type="entry name" value="HisKA"/>
    <property type="match status" value="1"/>
</dbReference>
<dbReference type="PANTHER" id="PTHR43065">
    <property type="entry name" value="SENSOR HISTIDINE KINASE"/>
    <property type="match status" value="1"/>
</dbReference>
<sequence length="362" mass="39791">MQIVDVTIYPVPSTATEINLLDSLASAVIAIDDAMRIRYLNSSAEQLLGVSARRVTNQRLTRALTIPDSLFARIRDALLSGQPFTDRQVSVEPHGRDPQVVDLSLSPYRLNEKRVGLIIEINTVDRPLRIARDEAMKAQQEHARSLLRGLAHEIKNPLGGLRGAAQLLDRQLPDPELSEYTKIIIREADRLQGLIDRMLGPTTRPRRDVVNLHEVLEHVRKIVIAGAPEGVQVRFDYDPSIPECLTDRDRLVQVILNIAGNALQAIDAAGKIVFRSRIISNFTIGGTRHALVACIQIIDNGHGVPEALIDQIFFPMVTGTDHGTGLGLSIAQSTMNQLGGLIECTSEPGNTIFTVLIPMEIA</sequence>
<keyword evidence="10" id="KW-0535">Nitrogen fixation</keyword>
<evidence type="ECO:0000256" key="1">
    <source>
        <dbReference type="ARBA" id="ARBA00000085"/>
    </source>
</evidence>
<evidence type="ECO:0000256" key="8">
    <source>
        <dbReference type="ARBA" id="ARBA00022840"/>
    </source>
</evidence>
<dbReference type="InterPro" id="IPR003661">
    <property type="entry name" value="HisK_dim/P_dom"/>
</dbReference>
<dbReference type="Gene3D" id="3.30.450.20">
    <property type="entry name" value="PAS domain"/>
    <property type="match status" value="1"/>
</dbReference>
<dbReference type="CDD" id="cd00130">
    <property type="entry name" value="PAS"/>
    <property type="match status" value="1"/>
</dbReference>
<dbReference type="SUPFAM" id="SSF55785">
    <property type="entry name" value="PYP-like sensor domain (PAS domain)"/>
    <property type="match status" value="1"/>
</dbReference>
<keyword evidence="7" id="KW-0378">Hydrolase</keyword>
<dbReference type="PRINTS" id="PR00344">
    <property type="entry name" value="BCTRLSENSOR"/>
</dbReference>
<reference evidence="17 18" key="1">
    <citation type="submission" date="2016-12" db="EMBL/GenBank/DDBJ databases">
        <authorList>
            <person name="Song W.-J."/>
            <person name="Kurnit D.M."/>
        </authorList>
    </citation>
    <scope>NUCLEOTIDE SEQUENCE [LARGE SCALE GENOMIC DNA]</scope>
    <source>
        <strain evidence="17 18">IMCC3135</strain>
    </source>
</reference>
<feature type="domain" description="PAS" evidence="16">
    <location>
        <begin position="13"/>
        <end position="69"/>
    </location>
</feature>
<dbReference type="SMART" id="SM00387">
    <property type="entry name" value="HATPase_c"/>
    <property type="match status" value="1"/>
</dbReference>
<evidence type="ECO:0000256" key="13">
    <source>
        <dbReference type="ARBA" id="ARBA00042313"/>
    </source>
</evidence>
<dbReference type="SMART" id="SM00388">
    <property type="entry name" value="HisKA"/>
    <property type="match status" value="1"/>
</dbReference>
<evidence type="ECO:0000256" key="6">
    <source>
        <dbReference type="ARBA" id="ARBA00022777"/>
    </source>
</evidence>
<feature type="domain" description="Histidine kinase" evidence="15">
    <location>
        <begin position="149"/>
        <end position="361"/>
    </location>
</feature>
<dbReference type="InterPro" id="IPR036097">
    <property type="entry name" value="HisK_dim/P_sf"/>
</dbReference>
<dbReference type="Gene3D" id="1.10.287.130">
    <property type="match status" value="1"/>
</dbReference>
<keyword evidence="18" id="KW-1185">Reference proteome</keyword>
<dbReference type="EMBL" id="CP018632">
    <property type="protein sequence ID" value="ASJ71071.1"/>
    <property type="molecule type" value="Genomic_DNA"/>
</dbReference>
<dbReference type="InterPro" id="IPR005467">
    <property type="entry name" value="His_kinase_dom"/>
</dbReference>
<dbReference type="InterPro" id="IPR000014">
    <property type="entry name" value="PAS"/>
</dbReference>
<accession>A0A2Z2NMA6</accession>
<dbReference type="InterPro" id="IPR013767">
    <property type="entry name" value="PAS_fold"/>
</dbReference>
<keyword evidence="6" id="KW-0418">Kinase</keyword>
<keyword evidence="3" id="KW-0597">Phosphoprotein</keyword>
<evidence type="ECO:0000256" key="5">
    <source>
        <dbReference type="ARBA" id="ARBA00022741"/>
    </source>
</evidence>
<keyword evidence="4 17" id="KW-0808">Transferase</keyword>
<dbReference type="GO" id="GO:0006355">
    <property type="term" value="P:regulation of DNA-templated transcription"/>
    <property type="evidence" value="ECO:0007669"/>
    <property type="project" value="InterPro"/>
</dbReference>
<dbReference type="InterPro" id="IPR003594">
    <property type="entry name" value="HATPase_dom"/>
</dbReference>
<dbReference type="PROSITE" id="PS50109">
    <property type="entry name" value="HIS_KIN"/>
    <property type="match status" value="1"/>
</dbReference>
<dbReference type="InterPro" id="IPR036890">
    <property type="entry name" value="HATPase_C_sf"/>
</dbReference>
<dbReference type="GO" id="GO:0000155">
    <property type="term" value="F:phosphorelay sensor kinase activity"/>
    <property type="evidence" value="ECO:0007669"/>
    <property type="project" value="InterPro"/>
</dbReference>
<evidence type="ECO:0000256" key="4">
    <source>
        <dbReference type="ARBA" id="ARBA00022679"/>
    </source>
</evidence>
<evidence type="ECO:0000256" key="2">
    <source>
        <dbReference type="ARBA" id="ARBA00012438"/>
    </source>
</evidence>
<dbReference type="AlphaFoldDB" id="A0A2Z2NMA6"/>
<dbReference type="CDD" id="cd00082">
    <property type="entry name" value="HisKA"/>
    <property type="match status" value="1"/>
</dbReference>
<comment type="function">
    <text evidence="11">Member of the two-component regulatory system NtrB/NtrC, which controls expression of the nitrogen-regulated (ntr) genes in response to nitrogen limitation. Under conditions of nitrogen limitation, NtrB autophosphorylates and transfers the phosphoryl group to NtrC. In the presence of nitrogen, acts as a phosphatase that dephosphorylates and inactivates NtrC.</text>
</comment>
<evidence type="ECO:0000256" key="9">
    <source>
        <dbReference type="ARBA" id="ARBA00023012"/>
    </source>
</evidence>
<evidence type="ECO:0000256" key="7">
    <source>
        <dbReference type="ARBA" id="ARBA00022801"/>
    </source>
</evidence>
<gene>
    <name evidence="17" type="primary">glnL</name>
    <name evidence="17" type="ORF">IMCC3135_04790</name>
</gene>
<dbReference type="GO" id="GO:0005524">
    <property type="term" value="F:ATP binding"/>
    <property type="evidence" value="ECO:0007669"/>
    <property type="project" value="UniProtKB-KW"/>
</dbReference>
<evidence type="ECO:0000256" key="12">
    <source>
        <dbReference type="ARBA" id="ARBA00039567"/>
    </source>
</evidence>
<name>A0A2Z2NMA6_9GAMM</name>
<organism evidence="17 18">
    <name type="scientific">Granulosicoccus antarcticus IMCC3135</name>
    <dbReference type="NCBI Taxonomy" id="1192854"/>
    <lineage>
        <taxon>Bacteria</taxon>
        <taxon>Pseudomonadati</taxon>
        <taxon>Pseudomonadota</taxon>
        <taxon>Gammaproteobacteria</taxon>
        <taxon>Chromatiales</taxon>
        <taxon>Granulosicoccaceae</taxon>
        <taxon>Granulosicoccus</taxon>
    </lineage>
</organism>
<keyword evidence="9" id="KW-0902">Two-component regulatory system</keyword>